<accession>A0A2A5JKT3</accession>
<protein>
    <submittedName>
        <fullName evidence="2">Uncharacterized protein</fullName>
    </submittedName>
</protein>
<reference evidence="3" key="1">
    <citation type="journal article" date="2019" name="Genome Announc.">
        <title>Draft Genome Sequence of Pseudoalteromonas piscicida Strain 36Y ROTHPW, an Hypersaline Seawater Isolate from the South Coast of Sonora, Mexico.</title>
        <authorList>
            <person name="Sanchez-Diaz R."/>
            <person name="Molina-Garza Z.J."/>
            <person name="Cruz-Suarez L.E."/>
            <person name="Selvin J."/>
            <person name="Kiran G.S."/>
            <person name="Ibarra-Gamez J.C."/>
            <person name="Gomez-Gil B."/>
            <person name="Galaviz-Silva L."/>
        </authorList>
    </citation>
    <scope>NUCLEOTIDE SEQUENCE [LARGE SCALE GENOMIC DNA]</scope>
    <source>
        <strain evidence="3">36Y_RITHPW</strain>
    </source>
</reference>
<sequence>MSDLEKLEKATYKVYFQDGDHQITCCANVLNGCEYVFVDDVCVSKKRNFSFGGTHRFTFADQDYEAKFCVINSFTFETECLLLKGKKILGRQSSTPVNEKLTLAKIIFTFMGYGLVASIFLFTLAYYLGRWYGSTVL</sequence>
<evidence type="ECO:0000256" key="1">
    <source>
        <dbReference type="SAM" id="Phobius"/>
    </source>
</evidence>
<comment type="caution">
    <text evidence="2">The sequence shown here is derived from an EMBL/GenBank/DDBJ whole genome shotgun (WGS) entry which is preliminary data.</text>
</comment>
<name>A0A2A5JKT3_PSEO7</name>
<dbReference type="OrthoDB" id="6228646at2"/>
<keyword evidence="1" id="KW-0472">Membrane</keyword>
<proteinExistence type="predicted"/>
<keyword evidence="1" id="KW-0812">Transmembrane</keyword>
<keyword evidence="3" id="KW-1185">Reference proteome</keyword>
<feature type="transmembrane region" description="Helical" evidence="1">
    <location>
        <begin position="106"/>
        <end position="128"/>
    </location>
</feature>
<evidence type="ECO:0000313" key="2">
    <source>
        <dbReference type="EMBL" id="PCK30036.1"/>
    </source>
</evidence>
<keyword evidence="1" id="KW-1133">Transmembrane helix</keyword>
<dbReference type="Proteomes" id="UP000228621">
    <property type="component" value="Unassembled WGS sequence"/>
</dbReference>
<evidence type="ECO:0000313" key="3">
    <source>
        <dbReference type="Proteomes" id="UP000228621"/>
    </source>
</evidence>
<gene>
    <name evidence="2" type="ORF">CEX98_19800</name>
</gene>
<dbReference type="RefSeq" id="WP_099643730.1">
    <property type="nucleotide sequence ID" value="NZ_NKHF01000099.1"/>
</dbReference>
<dbReference type="AlphaFoldDB" id="A0A2A5JKT3"/>
<organism evidence="2 3">
    <name type="scientific">Pseudoalteromonas piscicida</name>
    <dbReference type="NCBI Taxonomy" id="43662"/>
    <lineage>
        <taxon>Bacteria</taxon>
        <taxon>Pseudomonadati</taxon>
        <taxon>Pseudomonadota</taxon>
        <taxon>Gammaproteobacteria</taxon>
        <taxon>Alteromonadales</taxon>
        <taxon>Pseudoalteromonadaceae</taxon>
        <taxon>Pseudoalteromonas</taxon>
    </lineage>
</organism>
<dbReference type="EMBL" id="NKHF01000099">
    <property type="protein sequence ID" value="PCK30036.1"/>
    <property type="molecule type" value="Genomic_DNA"/>
</dbReference>